<comment type="caution">
    <text evidence="4">The sequence shown here is derived from an EMBL/GenBank/DDBJ whole genome shotgun (WGS) entry which is preliminary data.</text>
</comment>
<dbReference type="PIRSF" id="PIRSF000137">
    <property type="entry name" value="Alcohol_oxidase"/>
    <property type="match status" value="1"/>
</dbReference>
<keyword evidence="5" id="KW-1185">Reference proteome</keyword>
<feature type="binding site" evidence="2">
    <location>
        <position position="240"/>
    </location>
    <ligand>
        <name>FAD</name>
        <dbReference type="ChEBI" id="CHEBI:57692"/>
    </ligand>
</feature>
<protein>
    <submittedName>
        <fullName evidence="4">GMC oxidoreductase</fullName>
    </submittedName>
</protein>
<organism evidence="4 5">
    <name type="scientific">Zalerion maritima</name>
    <dbReference type="NCBI Taxonomy" id="339359"/>
    <lineage>
        <taxon>Eukaryota</taxon>
        <taxon>Fungi</taxon>
        <taxon>Dikarya</taxon>
        <taxon>Ascomycota</taxon>
        <taxon>Pezizomycotina</taxon>
        <taxon>Sordariomycetes</taxon>
        <taxon>Lulworthiomycetidae</taxon>
        <taxon>Lulworthiales</taxon>
        <taxon>Lulworthiaceae</taxon>
        <taxon>Zalerion</taxon>
    </lineage>
</organism>
<dbReference type="Proteomes" id="UP001201980">
    <property type="component" value="Unassembled WGS sequence"/>
</dbReference>
<dbReference type="InterPro" id="IPR007867">
    <property type="entry name" value="GMC_OxRtase_C"/>
</dbReference>
<dbReference type="GO" id="GO:0016614">
    <property type="term" value="F:oxidoreductase activity, acting on CH-OH group of donors"/>
    <property type="evidence" value="ECO:0007669"/>
    <property type="project" value="InterPro"/>
</dbReference>
<reference evidence="4" key="1">
    <citation type="submission" date="2022-07" db="EMBL/GenBank/DDBJ databases">
        <title>Draft genome sequence of Zalerion maritima ATCC 34329, a (micro)plastics degrading marine fungus.</title>
        <authorList>
            <person name="Paco A."/>
            <person name="Goncalves M.F.M."/>
            <person name="Rocha-Santos T.A.P."/>
            <person name="Alves A."/>
        </authorList>
    </citation>
    <scope>NUCLEOTIDE SEQUENCE</scope>
    <source>
        <strain evidence="4">ATCC 34329</strain>
    </source>
</reference>
<gene>
    <name evidence="4" type="ORF">MKZ38_003648</name>
</gene>
<dbReference type="Pfam" id="PF00732">
    <property type="entry name" value="GMC_oxred_N"/>
    <property type="match status" value="1"/>
</dbReference>
<proteinExistence type="inferred from homology"/>
<dbReference type="PANTHER" id="PTHR11552">
    <property type="entry name" value="GLUCOSE-METHANOL-CHOLINE GMC OXIDOREDUCTASE"/>
    <property type="match status" value="1"/>
</dbReference>
<dbReference type="Gene3D" id="3.50.50.60">
    <property type="entry name" value="FAD/NAD(P)-binding domain"/>
    <property type="match status" value="1"/>
</dbReference>
<sequence length="611" mass="66652">MSATDHDSPFDYIVVGGGTAGLVVATRLSEDSNVRVLVVEAGADRSVDPLILTPGLIAGAYGKDEYDWNFLSTPQSTLNNRQINQARGKCLGGSSAINFLMTVYPSRANIDMWAKMGNKGWDFDGLAPYFAKAITVHTPSLPTKDICQMAYHDESLKGEGPVDVSFGDGYGPMNTAWMETFAKLGLKATADPRSGKAIGAFQNGTTINPETKTRSYAHTAYLTPGVMKRENLAVVTETLVKKVLLERKGVDVVATGIVALDKNGNEKTFKTNREVILSAGALQSPQMLELSGIGSKALLESHGIPMVVENPHVGEHMQDHPIVCQSFEVNPDIPSGDVLRDTSILNALVQQYMTNREGPLGQSNISVAYSPLSDKDGPLSDEAKKAFLDESLPKADADQNHPATEKETALLRDLVMQHDEPNAQYLLFPSQVTITDKPAAMSEYILPSRPENYITIMTILNHPFSRGSCHITSADPTVKPEWNPRFNANPADMEILARNVQFVDNIVSTEPFSQIFKKDGKRQPEIKADTLEKARDIVRQRQISVFHVSSSCAMLPKELGGVVDERLNVYGTKGLRVVDASVIPIEPLGNIQSTVYALAEKAADLIKEDRK</sequence>
<accession>A0AAD5WQ47</accession>
<dbReference type="InterPro" id="IPR000172">
    <property type="entry name" value="GMC_OxRdtase_N"/>
</dbReference>
<evidence type="ECO:0000259" key="3">
    <source>
        <dbReference type="PROSITE" id="PS00624"/>
    </source>
</evidence>
<dbReference type="Gene3D" id="3.30.560.10">
    <property type="entry name" value="Glucose Oxidase, domain 3"/>
    <property type="match status" value="1"/>
</dbReference>
<dbReference type="GO" id="GO:0050660">
    <property type="term" value="F:flavin adenine dinucleotide binding"/>
    <property type="evidence" value="ECO:0007669"/>
    <property type="project" value="InterPro"/>
</dbReference>
<comment type="cofactor">
    <cofactor evidence="2">
        <name>FAD</name>
        <dbReference type="ChEBI" id="CHEBI:57692"/>
    </cofactor>
</comment>
<dbReference type="InterPro" id="IPR012132">
    <property type="entry name" value="GMC_OxRdtase"/>
</dbReference>
<feature type="domain" description="Glucose-methanol-choline oxidoreductase N-terminal" evidence="3">
    <location>
        <begin position="280"/>
        <end position="294"/>
    </location>
</feature>
<dbReference type="AlphaFoldDB" id="A0AAD5WQ47"/>
<name>A0AAD5WQ47_9PEZI</name>
<evidence type="ECO:0000256" key="2">
    <source>
        <dbReference type="PIRSR" id="PIRSR000137-2"/>
    </source>
</evidence>
<evidence type="ECO:0000313" key="4">
    <source>
        <dbReference type="EMBL" id="KAJ2898828.1"/>
    </source>
</evidence>
<keyword evidence="2" id="KW-0274">FAD</keyword>
<keyword evidence="2" id="KW-0285">Flavoprotein</keyword>
<comment type="similarity">
    <text evidence="1">Belongs to the GMC oxidoreductase family.</text>
</comment>
<evidence type="ECO:0000256" key="1">
    <source>
        <dbReference type="ARBA" id="ARBA00010790"/>
    </source>
</evidence>
<dbReference type="SUPFAM" id="SSF51905">
    <property type="entry name" value="FAD/NAD(P)-binding domain"/>
    <property type="match status" value="1"/>
</dbReference>
<dbReference type="Pfam" id="PF05199">
    <property type="entry name" value="GMC_oxred_C"/>
    <property type="match status" value="1"/>
</dbReference>
<dbReference type="PANTHER" id="PTHR11552:SF210">
    <property type="entry name" value="GLUCOSE-METHANOL-CHOLINE OXIDOREDUCTASE N-TERMINAL DOMAIN-CONTAINING PROTEIN-RELATED"/>
    <property type="match status" value="1"/>
</dbReference>
<dbReference type="InterPro" id="IPR036188">
    <property type="entry name" value="FAD/NAD-bd_sf"/>
</dbReference>
<dbReference type="PROSITE" id="PS00624">
    <property type="entry name" value="GMC_OXRED_2"/>
    <property type="match status" value="1"/>
</dbReference>
<dbReference type="EMBL" id="JAKWBI020000216">
    <property type="protein sequence ID" value="KAJ2898828.1"/>
    <property type="molecule type" value="Genomic_DNA"/>
</dbReference>
<dbReference type="SUPFAM" id="SSF54373">
    <property type="entry name" value="FAD-linked reductases, C-terminal domain"/>
    <property type="match status" value="1"/>
</dbReference>
<evidence type="ECO:0000313" key="5">
    <source>
        <dbReference type="Proteomes" id="UP001201980"/>
    </source>
</evidence>